<dbReference type="InterPro" id="IPR010982">
    <property type="entry name" value="Lambda_DNA-bd_dom_sf"/>
</dbReference>
<dbReference type="STRING" id="67285.AQI88_17200"/>
<dbReference type="PROSITE" id="PS50932">
    <property type="entry name" value="HTH_LACI_2"/>
    <property type="match status" value="1"/>
</dbReference>
<evidence type="ECO:0000256" key="1">
    <source>
        <dbReference type="ARBA" id="ARBA00023015"/>
    </source>
</evidence>
<dbReference type="SMART" id="SM00354">
    <property type="entry name" value="HTH_LACI"/>
    <property type="match status" value="1"/>
</dbReference>
<keyword evidence="1" id="KW-0805">Transcription regulation</keyword>
<dbReference type="GO" id="GO:0000976">
    <property type="term" value="F:transcription cis-regulatory region binding"/>
    <property type="evidence" value="ECO:0007669"/>
    <property type="project" value="TreeGrafter"/>
</dbReference>
<dbReference type="GO" id="GO:0003700">
    <property type="term" value="F:DNA-binding transcription factor activity"/>
    <property type="evidence" value="ECO:0007669"/>
    <property type="project" value="TreeGrafter"/>
</dbReference>
<evidence type="ECO:0000256" key="2">
    <source>
        <dbReference type="ARBA" id="ARBA00023125"/>
    </source>
</evidence>
<dbReference type="InterPro" id="IPR028082">
    <property type="entry name" value="Peripla_BP_I"/>
</dbReference>
<evidence type="ECO:0000256" key="3">
    <source>
        <dbReference type="ARBA" id="ARBA00023163"/>
    </source>
</evidence>
<keyword evidence="3" id="KW-0804">Transcription</keyword>
<dbReference type="Gene3D" id="1.10.260.40">
    <property type="entry name" value="lambda repressor-like DNA-binding domains"/>
    <property type="match status" value="1"/>
</dbReference>
<dbReference type="Pfam" id="PF13377">
    <property type="entry name" value="Peripla_BP_3"/>
    <property type="match status" value="1"/>
</dbReference>
<dbReference type="Pfam" id="PF00356">
    <property type="entry name" value="LacI"/>
    <property type="match status" value="1"/>
</dbReference>
<dbReference type="CDD" id="cd06267">
    <property type="entry name" value="PBP1_LacI_sugar_binding-like"/>
    <property type="match status" value="1"/>
</dbReference>
<dbReference type="PANTHER" id="PTHR30146:SF153">
    <property type="entry name" value="LACTOSE OPERON REPRESSOR"/>
    <property type="match status" value="1"/>
</dbReference>
<proteinExistence type="predicted"/>
<accession>A0A101NL97</accession>
<name>A0A101NL97_9ACTN</name>
<evidence type="ECO:0000313" key="6">
    <source>
        <dbReference type="Proteomes" id="UP000054241"/>
    </source>
</evidence>
<organism evidence="5 6">
    <name type="scientific">Streptomyces cellostaticus</name>
    <dbReference type="NCBI Taxonomy" id="67285"/>
    <lineage>
        <taxon>Bacteria</taxon>
        <taxon>Bacillati</taxon>
        <taxon>Actinomycetota</taxon>
        <taxon>Actinomycetes</taxon>
        <taxon>Kitasatosporales</taxon>
        <taxon>Streptomycetaceae</taxon>
        <taxon>Streptomyces</taxon>
    </lineage>
</organism>
<dbReference type="EMBL" id="LMWL01000030">
    <property type="protein sequence ID" value="KUM95365.1"/>
    <property type="molecule type" value="Genomic_DNA"/>
</dbReference>
<protein>
    <submittedName>
        <fullName evidence="5">LacI family transcriptional regulator</fullName>
    </submittedName>
</protein>
<evidence type="ECO:0000259" key="4">
    <source>
        <dbReference type="PROSITE" id="PS50932"/>
    </source>
</evidence>
<sequence>MYPGELREIGSCERKGSMARKPVAVVTSADVARLAGVSRATVSFVLNNTQAHRVSEATRAKVLAAADTLGYVPHAAARSLRAGRNNLVLIPAAVSAIGCLVSGWIDDLHTELEQYGCTTVLHAGRFADPVSAARAWAELRPGAVLALDGTSLTAAGADVLRRAGVRALMAFAPQPVEGVCTVAFDDQRVGVLAARHLVAGGRRRLAVLMPQERGLSAFAAPRLAGARSVAARTVATVTPVEMGYTYESAVELARGWAMRDLDGVFAYNDEYAALLLRALLDEGVDVPEDVAVVGCDDLVTAALQRPPLTTIRLDLPSAAQVAAAVHELMENGTAAPLPGVEPTLVHRRSS</sequence>
<dbReference type="Proteomes" id="UP000054241">
    <property type="component" value="Unassembled WGS sequence"/>
</dbReference>
<evidence type="ECO:0000313" key="5">
    <source>
        <dbReference type="EMBL" id="KUM95365.1"/>
    </source>
</evidence>
<dbReference type="Gene3D" id="3.40.50.2300">
    <property type="match status" value="2"/>
</dbReference>
<reference evidence="5 6" key="1">
    <citation type="submission" date="2015-10" db="EMBL/GenBank/DDBJ databases">
        <title>Draft genome sequence of Streptomyces cellostaticus DSM 40189, type strain for the species Streptomyces cellostaticus.</title>
        <authorList>
            <person name="Ruckert C."/>
            <person name="Winkler A."/>
            <person name="Kalinowski J."/>
            <person name="Kampfer P."/>
            <person name="Glaeser S."/>
        </authorList>
    </citation>
    <scope>NUCLEOTIDE SEQUENCE [LARGE SCALE GENOMIC DNA]</scope>
    <source>
        <strain evidence="5 6">DSM 40189</strain>
    </source>
</reference>
<dbReference type="CDD" id="cd01392">
    <property type="entry name" value="HTH_LacI"/>
    <property type="match status" value="1"/>
</dbReference>
<dbReference type="InterPro" id="IPR046335">
    <property type="entry name" value="LacI/GalR-like_sensor"/>
</dbReference>
<dbReference type="PANTHER" id="PTHR30146">
    <property type="entry name" value="LACI-RELATED TRANSCRIPTIONAL REPRESSOR"/>
    <property type="match status" value="1"/>
</dbReference>
<keyword evidence="2" id="KW-0238">DNA-binding</keyword>
<dbReference type="SUPFAM" id="SSF53822">
    <property type="entry name" value="Periplasmic binding protein-like I"/>
    <property type="match status" value="1"/>
</dbReference>
<keyword evidence="6" id="KW-1185">Reference proteome</keyword>
<gene>
    <name evidence="5" type="ORF">AQI88_17200</name>
</gene>
<feature type="domain" description="HTH lacI-type" evidence="4">
    <location>
        <begin position="26"/>
        <end position="82"/>
    </location>
</feature>
<comment type="caution">
    <text evidence="5">The sequence shown here is derived from an EMBL/GenBank/DDBJ whole genome shotgun (WGS) entry which is preliminary data.</text>
</comment>
<dbReference type="SUPFAM" id="SSF47413">
    <property type="entry name" value="lambda repressor-like DNA-binding domains"/>
    <property type="match status" value="1"/>
</dbReference>
<dbReference type="InterPro" id="IPR000843">
    <property type="entry name" value="HTH_LacI"/>
</dbReference>
<dbReference type="AlphaFoldDB" id="A0A101NL97"/>